<comment type="caution">
    <text evidence="2">The sequence shown here is derived from an EMBL/GenBank/DDBJ whole genome shotgun (WGS) entry which is preliminary data.</text>
</comment>
<name>A0A2A2HUV0_9EURY</name>
<organism evidence="2 3">
    <name type="scientific">Methanosarcina spelaei</name>
    <dbReference type="NCBI Taxonomy" id="1036679"/>
    <lineage>
        <taxon>Archaea</taxon>
        <taxon>Methanobacteriati</taxon>
        <taxon>Methanobacteriota</taxon>
        <taxon>Stenosarchaea group</taxon>
        <taxon>Methanomicrobia</taxon>
        <taxon>Methanosarcinales</taxon>
        <taxon>Methanosarcinaceae</taxon>
        <taxon>Methanosarcina</taxon>
    </lineage>
</organism>
<dbReference type="EMBL" id="LMVP01000141">
    <property type="protein sequence ID" value="PAV13014.1"/>
    <property type="molecule type" value="Genomic_DNA"/>
</dbReference>
<keyword evidence="3" id="KW-1185">Reference proteome</keyword>
<sequence>MRLSARFKKRMHYLVIACTVLNILVIMNLYRITGDVSVLVEVGGWLVALMYEYAFIKSAKDETFE</sequence>
<evidence type="ECO:0000256" key="1">
    <source>
        <dbReference type="SAM" id="Phobius"/>
    </source>
</evidence>
<feature type="transmembrane region" description="Helical" evidence="1">
    <location>
        <begin position="36"/>
        <end position="56"/>
    </location>
</feature>
<evidence type="ECO:0000313" key="2">
    <source>
        <dbReference type="EMBL" id="PAV13014.1"/>
    </source>
</evidence>
<proteinExistence type="predicted"/>
<protein>
    <recommendedName>
        <fullName evidence="4">2TM domain-containing protein</fullName>
    </recommendedName>
</protein>
<gene>
    <name evidence="2" type="ORF">ASJ81_19045</name>
</gene>
<evidence type="ECO:0000313" key="3">
    <source>
        <dbReference type="Proteomes" id="UP000218164"/>
    </source>
</evidence>
<dbReference type="AlphaFoldDB" id="A0A2A2HUV0"/>
<accession>A0A2A2HUV0</accession>
<keyword evidence="1" id="KW-0812">Transmembrane</keyword>
<dbReference type="Proteomes" id="UP000218164">
    <property type="component" value="Unassembled WGS sequence"/>
</dbReference>
<reference evidence="2 3" key="1">
    <citation type="journal article" date="2017" name="BMC Genomics">
        <title>Genomic analysis of methanogenic archaea reveals a shift towards energy conservation.</title>
        <authorList>
            <person name="Gilmore S.P."/>
            <person name="Henske J.K."/>
            <person name="Sexton J.A."/>
            <person name="Solomon K.V."/>
            <person name="Seppala S."/>
            <person name="Yoo J.I."/>
            <person name="Huyett L.M."/>
            <person name="Pressman A."/>
            <person name="Cogan J.Z."/>
            <person name="Kivenson V."/>
            <person name="Peng X."/>
            <person name="Tan Y."/>
            <person name="Valentine D.L."/>
            <person name="O'Malley M.A."/>
        </authorList>
    </citation>
    <scope>NUCLEOTIDE SEQUENCE [LARGE SCALE GENOMIC DNA]</scope>
    <source>
        <strain evidence="2 3">MC-15</strain>
    </source>
</reference>
<keyword evidence="1" id="KW-1133">Transmembrane helix</keyword>
<evidence type="ECO:0008006" key="4">
    <source>
        <dbReference type="Google" id="ProtNLM"/>
    </source>
</evidence>
<feature type="transmembrane region" description="Helical" evidence="1">
    <location>
        <begin position="12"/>
        <end position="30"/>
    </location>
</feature>
<keyword evidence="1" id="KW-0472">Membrane</keyword>